<comment type="similarity">
    <text evidence="1">Belongs to the universal stress protein A family.</text>
</comment>
<dbReference type="PRINTS" id="PR01438">
    <property type="entry name" value="UNVRSLSTRESS"/>
</dbReference>
<protein>
    <submittedName>
        <fullName evidence="3">Nucleotide-binding universal stress protein, UspA family</fullName>
    </submittedName>
</protein>
<reference evidence="4" key="1">
    <citation type="submission" date="2016-10" db="EMBL/GenBank/DDBJ databases">
        <authorList>
            <person name="Varghese N."/>
            <person name="Submissions S."/>
        </authorList>
    </citation>
    <scope>NUCLEOTIDE SEQUENCE [LARGE SCALE GENOMIC DNA]</scope>
    <source>
        <strain evidence="4">DSM 15363</strain>
    </source>
</reference>
<organism evidence="3 4">
    <name type="scientific">Winogradskyella thalassocola</name>
    <dbReference type="NCBI Taxonomy" id="262004"/>
    <lineage>
        <taxon>Bacteria</taxon>
        <taxon>Pseudomonadati</taxon>
        <taxon>Bacteroidota</taxon>
        <taxon>Flavobacteriia</taxon>
        <taxon>Flavobacteriales</taxon>
        <taxon>Flavobacteriaceae</taxon>
        <taxon>Winogradskyella</taxon>
    </lineage>
</organism>
<gene>
    <name evidence="3" type="ORF">SAMN04489796_10946</name>
</gene>
<dbReference type="EMBL" id="FNCZ01000009">
    <property type="protein sequence ID" value="SDI28931.1"/>
    <property type="molecule type" value="Genomic_DNA"/>
</dbReference>
<dbReference type="InterPro" id="IPR006016">
    <property type="entry name" value="UspA"/>
</dbReference>
<proteinExistence type="inferred from homology"/>
<dbReference type="AlphaFoldDB" id="A0A1G8JCW4"/>
<accession>A0A1G8JCW4</accession>
<name>A0A1G8JCW4_9FLAO</name>
<dbReference type="InterPro" id="IPR014729">
    <property type="entry name" value="Rossmann-like_a/b/a_fold"/>
</dbReference>
<dbReference type="Proteomes" id="UP000199492">
    <property type="component" value="Unassembled WGS sequence"/>
</dbReference>
<evidence type="ECO:0000256" key="1">
    <source>
        <dbReference type="ARBA" id="ARBA00008791"/>
    </source>
</evidence>
<keyword evidence="4" id="KW-1185">Reference proteome</keyword>
<sequence>MKTILYATDYSENSELALKFAYNMSIKLEAKLLVIHVFDYPTFFDDITLNPEAPFPDIEGHAFKIHNRKLHTFCNRVLKKDIATLNITIEAIEDRSVVNGIVNKANNVDALFIVTGMKGSSKLRELIMGSIAKKLIKKAPCPVLVIPSDSVKIEIETIVYATDFEEEDFGALAKLAEIAKPFNAKISVVHFSSSEETVLKKQQEELKEKLQKHINYDNLKLDILYADDAFKALKSYYRNSNADLIAMLEREDKGITSKVFHRDLVKRIESYGKIPLLSFNAKNYGIFHLE</sequence>
<feature type="domain" description="UspA" evidence="2">
    <location>
        <begin position="1"/>
        <end position="147"/>
    </location>
</feature>
<dbReference type="PANTHER" id="PTHR46268:SF22">
    <property type="entry name" value="SENSOR PROTEIN KDPD-RELATED"/>
    <property type="match status" value="1"/>
</dbReference>
<evidence type="ECO:0000313" key="4">
    <source>
        <dbReference type="Proteomes" id="UP000199492"/>
    </source>
</evidence>
<dbReference type="PANTHER" id="PTHR46268">
    <property type="entry name" value="STRESS RESPONSE PROTEIN NHAX"/>
    <property type="match status" value="1"/>
</dbReference>
<dbReference type="CDD" id="cd23659">
    <property type="entry name" value="USP_At3g01520-like"/>
    <property type="match status" value="1"/>
</dbReference>
<dbReference type="OrthoDB" id="9788959at2"/>
<dbReference type="RefSeq" id="WP_092470047.1">
    <property type="nucleotide sequence ID" value="NZ_FNCZ01000009.1"/>
</dbReference>
<dbReference type="Gene3D" id="3.40.50.620">
    <property type="entry name" value="HUPs"/>
    <property type="match status" value="2"/>
</dbReference>
<evidence type="ECO:0000313" key="3">
    <source>
        <dbReference type="EMBL" id="SDI28931.1"/>
    </source>
</evidence>
<dbReference type="STRING" id="262004.SAMN04489796_10946"/>
<evidence type="ECO:0000259" key="2">
    <source>
        <dbReference type="Pfam" id="PF00582"/>
    </source>
</evidence>
<dbReference type="InterPro" id="IPR006015">
    <property type="entry name" value="Universal_stress_UspA"/>
</dbReference>
<dbReference type="SUPFAM" id="SSF52402">
    <property type="entry name" value="Adenine nucleotide alpha hydrolases-like"/>
    <property type="match status" value="2"/>
</dbReference>
<dbReference type="Pfam" id="PF00582">
    <property type="entry name" value="Usp"/>
    <property type="match status" value="1"/>
</dbReference>